<proteinExistence type="predicted"/>
<keyword evidence="2" id="KW-1015">Disulfide bond</keyword>
<reference evidence="6" key="1">
    <citation type="submission" date="2021-02" db="EMBL/GenBank/DDBJ databases">
        <authorList>
            <person name="Nowell W R."/>
        </authorList>
    </citation>
    <scope>NUCLEOTIDE SEQUENCE</scope>
</reference>
<dbReference type="SUPFAM" id="SSF57440">
    <property type="entry name" value="Kringle-like"/>
    <property type="match status" value="1"/>
</dbReference>
<gene>
    <name evidence="8" type="ORF">FNK824_LOCUS2532</name>
    <name evidence="9" type="ORF">JBS370_LOCUS11123</name>
    <name evidence="7" type="ORF">SEV965_LOCUS6055</name>
    <name evidence="6" type="ORF">ZHD862_LOCUS4164</name>
</gene>
<dbReference type="InterPro" id="IPR038178">
    <property type="entry name" value="Kringle_sf"/>
</dbReference>
<evidence type="ECO:0000256" key="1">
    <source>
        <dbReference type="ARBA" id="ARBA00022572"/>
    </source>
</evidence>
<dbReference type="Proteomes" id="UP000663889">
    <property type="component" value="Unassembled WGS sequence"/>
</dbReference>
<dbReference type="Pfam" id="PF00051">
    <property type="entry name" value="Kringle"/>
    <property type="match status" value="1"/>
</dbReference>
<sequence>MFLSLLTIIVIIGSLEGKPIIIRNISDCSITEDGILHYQGKHSYTKFEHECLPWIDFQEVYREIINEINFFNDLSIKAAKNYCRNPNMNINGPWCFVENEDVISMEACDVCQSLASRPTLPTNIENIEDVTIVAVDNHFFRHIRDEIQRYAAYIRQKFMELMNRMTDKMRQLGTRISNTFNFNG</sequence>
<dbReference type="InterPro" id="IPR013806">
    <property type="entry name" value="Kringle-like"/>
</dbReference>
<dbReference type="EMBL" id="CAJOBD010000842">
    <property type="protein sequence ID" value="CAF3726317.1"/>
    <property type="molecule type" value="Genomic_DNA"/>
</dbReference>
<evidence type="ECO:0000256" key="2">
    <source>
        <dbReference type="ARBA" id="ARBA00023157"/>
    </source>
</evidence>
<protein>
    <recommendedName>
        <fullName evidence="5">Kringle domain-containing protein</fullName>
    </recommendedName>
</protein>
<evidence type="ECO:0000256" key="4">
    <source>
        <dbReference type="SAM" id="SignalP"/>
    </source>
</evidence>
<evidence type="ECO:0000313" key="10">
    <source>
        <dbReference type="Proteomes" id="UP000663864"/>
    </source>
</evidence>
<comment type="caution">
    <text evidence="6">The sequence shown here is derived from an EMBL/GenBank/DDBJ whole genome shotgun (WGS) entry which is preliminary data.</text>
</comment>
<comment type="caution">
    <text evidence="3">Lacks conserved residue(s) required for the propagation of feature annotation.</text>
</comment>
<accession>A0A813V522</accession>
<evidence type="ECO:0000313" key="9">
    <source>
        <dbReference type="EMBL" id="CAF3726317.1"/>
    </source>
</evidence>
<feature type="chain" id="PRO_5035598491" description="Kringle domain-containing protein" evidence="4">
    <location>
        <begin position="18"/>
        <end position="184"/>
    </location>
</feature>
<dbReference type="Gene3D" id="2.40.20.10">
    <property type="entry name" value="Plasminogen Kringle 4"/>
    <property type="match status" value="1"/>
</dbReference>
<dbReference type="SMART" id="SM00130">
    <property type="entry name" value="KR"/>
    <property type="match status" value="1"/>
</dbReference>
<keyword evidence="1 3" id="KW-0420">Kringle</keyword>
<keyword evidence="4" id="KW-0732">Signal</keyword>
<dbReference type="InterPro" id="IPR018056">
    <property type="entry name" value="Kringle_CS"/>
</dbReference>
<evidence type="ECO:0000313" key="8">
    <source>
        <dbReference type="EMBL" id="CAF3583126.1"/>
    </source>
</evidence>
<dbReference type="PROSITE" id="PS50070">
    <property type="entry name" value="KRINGLE_2"/>
    <property type="match status" value="1"/>
</dbReference>
<evidence type="ECO:0000313" key="6">
    <source>
        <dbReference type="EMBL" id="CAF0836788.1"/>
    </source>
</evidence>
<evidence type="ECO:0000313" key="7">
    <source>
        <dbReference type="EMBL" id="CAF0909330.1"/>
    </source>
</evidence>
<dbReference type="EMBL" id="CAJNOU010000193">
    <property type="protein sequence ID" value="CAF0909330.1"/>
    <property type="molecule type" value="Genomic_DNA"/>
</dbReference>
<dbReference type="InterPro" id="IPR000001">
    <property type="entry name" value="Kringle"/>
</dbReference>
<feature type="signal peptide" evidence="4">
    <location>
        <begin position="1"/>
        <end position="17"/>
    </location>
</feature>
<organism evidence="6 10">
    <name type="scientific">Rotaria sordida</name>
    <dbReference type="NCBI Taxonomy" id="392033"/>
    <lineage>
        <taxon>Eukaryota</taxon>
        <taxon>Metazoa</taxon>
        <taxon>Spiralia</taxon>
        <taxon>Gnathifera</taxon>
        <taxon>Rotifera</taxon>
        <taxon>Eurotatoria</taxon>
        <taxon>Bdelloidea</taxon>
        <taxon>Philodinida</taxon>
        <taxon>Philodinidae</taxon>
        <taxon>Rotaria</taxon>
    </lineage>
</organism>
<dbReference type="EMBL" id="CAJNOT010000097">
    <property type="protein sequence ID" value="CAF0836788.1"/>
    <property type="molecule type" value="Genomic_DNA"/>
</dbReference>
<evidence type="ECO:0000256" key="3">
    <source>
        <dbReference type="PROSITE-ProRule" id="PRU00121"/>
    </source>
</evidence>
<dbReference type="AlphaFoldDB" id="A0A813V522"/>
<dbReference type="PROSITE" id="PS00021">
    <property type="entry name" value="KRINGLE_1"/>
    <property type="match status" value="1"/>
</dbReference>
<evidence type="ECO:0000259" key="5">
    <source>
        <dbReference type="PROSITE" id="PS50070"/>
    </source>
</evidence>
<dbReference type="EMBL" id="CAJOBE010000156">
    <property type="protein sequence ID" value="CAF3583126.1"/>
    <property type="molecule type" value="Genomic_DNA"/>
</dbReference>
<feature type="domain" description="Kringle" evidence="5">
    <location>
        <begin position="38"/>
        <end position="113"/>
    </location>
</feature>
<dbReference type="Proteomes" id="UP000663874">
    <property type="component" value="Unassembled WGS sequence"/>
</dbReference>
<dbReference type="Proteomes" id="UP000663836">
    <property type="component" value="Unassembled WGS sequence"/>
</dbReference>
<dbReference type="Proteomes" id="UP000663864">
    <property type="component" value="Unassembled WGS sequence"/>
</dbReference>
<name>A0A813V522_9BILA</name>